<evidence type="ECO:0000313" key="3">
    <source>
        <dbReference type="EMBL" id="CAL6060477.1"/>
    </source>
</evidence>
<protein>
    <submittedName>
        <fullName evidence="3">Hypothetical_protein</fullName>
    </submittedName>
</protein>
<reference evidence="2" key="1">
    <citation type="submission" date="2023-06" db="EMBL/GenBank/DDBJ databases">
        <authorList>
            <person name="Kurt Z."/>
        </authorList>
    </citation>
    <scope>NUCLEOTIDE SEQUENCE</scope>
</reference>
<evidence type="ECO:0000313" key="2">
    <source>
        <dbReference type="EMBL" id="CAI9945795.1"/>
    </source>
</evidence>
<dbReference type="Proteomes" id="UP001642409">
    <property type="component" value="Unassembled WGS sequence"/>
</dbReference>
<organism evidence="2">
    <name type="scientific">Hexamita inflata</name>
    <dbReference type="NCBI Taxonomy" id="28002"/>
    <lineage>
        <taxon>Eukaryota</taxon>
        <taxon>Metamonada</taxon>
        <taxon>Diplomonadida</taxon>
        <taxon>Hexamitidae</taxon>
        <taxon>Hexamitinae</taxon>
        <taxon>Hexamita</taxon>
    </lineage>
</organism>
<feature type="transmembrane region" description="Helical" evidence="1">
    <location>
        <begin position="109"/>
        <end position="131"/>
    </location>
</feature>
<gene>
    <name evidence="2" type="ORF">HINF_LOCUS33440</name>
    <name evidence="3" type="ORF">HINF_LOCUS49245</name>
</gene>
<feature type="transmembrane region" description="Helical" evidence="1">
    <location>
        <begin position="5"/>
        <end position="28"/>
    </location>
</feature>
<keyword evidence="1" id="KW-1133">Transmembrane helix</keyword>
<dbReference type="EMBL" id="CATOUU010000751">
    <property type="protein sequence ID" value="CAI9945795.1"/>
    <property type="molecule type" value="Genomic_DNA"/>
</dbReference>
<sequence length="195" mass="22140">MKLVLIALAIRFSACIFVMLSFDLWLIYQFADYKNREMNTVSYYSGNLTSYIVIAFYIAMFILASVLLSLRDFIPCSCCCVCTKYACCANGQNSNALKSNAKFITKNQLLIRTFSLIITTLVGIWFLFAIFGGQIDHIFAVGIIWNFCFVFQFVFKTRTDFKIMGAVMDFKRGENNVTKVVEQKVVESAVVVATE</sequence>
<dbReference type="AlphaFoldDB" id="A0AA86PT23"/>
<evidence type="ECO:0000256" key="1">
    <source>
        <dbReference type="SAM" id="Phobius"/>
    </source>
</evidence>
<feature type="transmembrane region" description="Helical" evidence="1">
    <location>
        <begin position="137"/>
        <end position="155"/>
    </location>
</feature>
<dbReference type="EMBL" id="CAXDID020000230">
    <property type="protein sequence ID" value="CAL6060477.1"/>
    <property type="molecule type" value="Genomic_DNA"/>
</dbReference>
<keyword evidence="4" id="KW-1185">Reference proteome</keyword>
<proteinExistence type="predicted"/>
<keyword evidence="1" id="KW-0812">Transmembrane</keyword>
<keyword evidence="1" id="KW-0472">Membrane</keyword>
<evidence type="ECO:0000313" key="4">
    <source>
        <dbReference type="Proteomes" id="UP001642409"/>
    </source>
</evidence>
<reference evidence="3 4" key="2">
    <citation type="submission" date="2024-07" db="EMBL/GenBank/DDBJ databases">
        <authorList>
            <person name="Akdeniz Z."/>
        </authorList>
    </citation>
    <scope>NUCLEOTIDE SEQUENCE [LARGE SCALE GENOMIC DNA]</scope>
</reference>
<name>A0AA86PT23_9EUKA</name>
<comment type="caution">
    <text evidence="2">The sequence shown here is derived from an EMBL/GenBank/DDBJ whole genome shotgun (WGS) entry which is preliminary data.</text>
</comment>
<accession>A0AA86PT23</accession>
<feature type="transmembrane region" description="Helical" evidence="1">
    <location>
        <begin position="48"/>
        <end position="68"/>
    </location>
</feature>